<keyword evidence="3" id="KW-1133">Transmembrane helix</keyword>
<comment type="subcellular location">
    <subcellularLocation>
        <location evidence="1">Cell membrane</location>
    </subcellularLocation>
</comment>
<dbReference type="SUPFAM" id="SSF82895">
    <property type="entry name" value="TSP-1 type 1 repeat"/>
    <property type="match status" value="1"/>
</dbReference>
<evidence type="ECO:0008006" key="6">
    <source>
        <dbReference type="Google" id="ProtNLM"/>
    </source>
</evidence>
<evidence type="ECO:0000256" key="2">
    <source>
        <dbReference type="ARBA" id="ARBA00022475"/>
    </source>
</evidence>
<feature type="transmembrane region" description="Helical" evidence="3">
    <location>
        <begin position="832"/>
        <end position="854"/>
    </location>
</feature>
<gene>
    <name evidence="4" type="ORF">PFMC_02131</name>
</gene>
<sequence>MYNHFLYFPFEKFLFIFILVVWLAFQTNKRPSYITKKYKIDDVKNIDMIIQHGIVINTQNIMCIFYILYINNLDKNKNFIQYKNFKKNKSYKYKNSNSHSNSHSHSSTQNSLYHDTNQANFLKPTSFFLYKHHVYFNQKYKKDPNILNKLKVPRNHIFHINKCDLNYYIQNYEFFFFFPDYYEYSHLYIRLDKLFYFQRCGCDTNIKKTKKRNQNIFNNMLGMKEKDTYLQNEICDIYWNYLKDDNTYDKYNFSIINYIKNIIKKMYRYLYIYKVFVLKQFYRIVYYNQGIRNFYYMLFSYIYNKGSIIYNYNQMYFKKHRKKQTIIRSKRFMNEHIKEEDVDYNIVKDEKDKSIQSTEQKSYLKNNTIQYFQCFLDKAMENKNAENELDKWIDPQSKSCYCSEEFAEPCTSEDLVDINNINQIMDNAFCEYNNNDNNNNDNNKNNNNNINNIINIYDNNILGDNVKNIFVALSEYKILQCNDKENKDIIKKEQLYNYCKYGLNIWDNKNMYDYLNCLNVISYNKKDDETCIRKCENIKKLCNIVAQFYSFEVCKKYYENNKHTEDIYINNFKYFSDHCKYIDPTNRGLVLCKHKNVECVYSQWSEWSTCSKTCIENEYDTNSTRTRTRILLNKFEVPSKSCSFIINEKNNLMDINFCSYLPSCNKNNDMKKKDDERIMPFVISIKEIEKLNTLKYLNNDDNDLLNENYKNYESVHKNNECKVTDMYQYEYAISYNEKNKSCSCPNNQSPCYFKDIYNSESWKKSLHILCKHNPHINVITADYIIIDCNMSISIKKKEIAVNTYLAMTFNCHSDIFQYIFCAKNIQSIRTNFIYIIITCAFGFISAIYIIHIFINKWHIFKLLLHKQNKKKSY</sequence>
<keyword evidence="2" id="KW-1003">Cell membrane</keyword>
<dbReference type="Proteomes" id="UP000030694">
    <property type="component" value="Unassembled WGS sequence"/>
</dbReference>
<feature type="transmembrane region" description="Helical" evidence="3">
    <location>
        <begin position="6"/>
        <end position="25"/>
    </location>
</feature>
<organism evidence="4 5">
    <name type="scientific">Plasmodium falciparum (isolate Camp / Malaysia)</name>
    <dbReference type="NCBI Taxonomy" id="5835"/>
    <lineage>
        <taxon>Eukaryota</taxon>
        <taxon>Sar</taxon>
        <taxon>Alveolata</taxon>
        <taxon>Apicomplexa</taxon>
        <taxon>Aconoidasida</taxon>
        <taxon>Haemosporida</taxon>
        <taxon>Plasmodiidae</taxon>
        <taxon>Plasmodium</taxon>
        <taxon>Plasmodium (Laverania)</taxon>
    </lineage>
</organism>
<keyword evidence="3" id="KW-0472">Membrane</keyword>
<dbReference type="PROSITE" id="PS50092">
    <property type="entry name" value="TSP1"/>
    <property type="match status" value="1"/>
</dbReference>
<reference evidence="4 5" key="1">
    <citation type="submission" date="2013-02" db="EMBL/GenBank/DDBJ databases">
        <title>The Genome Annotation of Plasmodium falciparum CAMP/Malaysia.</title>
        <authorList>
            <consortium name="The Broad Institute Genome Sequencing Platform"/>
            <consortium name="The Broad Institute Genome Sequencing Center for Infectious Disease"/>
            <person name="Neafsey D."/>
            <person name="Hoffman S."/>
            <person name="Volkman S."/>
            <person name="Rosenthal P."/>
            <person name="Walker B."/>
            <person name="Young S.K."/>
            <person name="Zeng Q."/>
            <person name="Gargeya S."/>
            <person name="Fitzgerald M."/>
            <person name="Haas B."/>
            <person name="Abouelleil A."/>
            <person name="Allen A.W."/>
            <person name="Alvarado L."/>
            <person name="Arachchi H.M."/>
            <person name="Berlin A.M."/>
            <person name="Chapman S.B."/>
            <person name="Gainer-Dewar J."/>
            <person name="Goldberg J."/>
            <person name="Griggs A."/>
            <person name="Gujja S."/>
            <person name="Hansen M."/>
            <person name="Howarth C."/>
            <person name="Imamovic A."/>
            <person name="Ireland A."/>
            <person name="Larimer J."/>
            <person name="McCowan C."/>
            <person name="Murphy C."/>
            <person name="Pearson M."/>
            <person name="Poon T.W."/>
            <person name="Priest M."/>
            <person name="Roberts A."/>
            <person name="Saif S."/>
            <person name="Shea T."/>
            <person name="Sisk P."/>
            <person name="Sykes S."/>
            <person name="Wortman J."/>
            <person name="Nusbaum C."/>
            <person name="Birren B."/>
        </authorList>
    </citation>
    <scope>NUCLEOTIDE SEQUENCE [LARGE SCALE GENOMIC DNA]</scope>
    <source>
        <strain evidence="4 5">CAMP/Malaysia</strain>
    </source>
</reference>
<evidence type="ECO:0000256" key="1">
    <source>
        <dbReference type="ARBA" id="ARBA00004236"/>
    </source>
</evidence>
<dbReference type="Gene3D" id="2.20.100.10">
    <property type="entry name" value="Thrombospondin type-1 (TSP1) repeat"/>
    <property type="match status" value="1"/>
</dbReference>
<reference evidence="4 5" key="2">
    <citation type="submission" date="2013-02" db="EMBL/GenBank/DDBJ databases">
        <title>The Genome Sequence of Plasmodium falciparum CAMP/Malaysia.</title>
        <authorList>
            <consortium name="The Broad Institute Genome Sequencing Platform"/>
            <consortium name="The Broad Institute Genome Sequencing Center for Infectious Disease"/>
            <person name="Neafsey D."/>
            <person name="Cheeseman I."/>
            <person name="Volkman S."/>
            <person name="Adams J."/>
            <person name="Walker B."/>
            <person name="Young S.K."/>
            <person name="Zeng Q."/>
            <person name="Gargeya S."/>
            <person name="Fitzgerald M."/>
            <person name="Haas B."/>
            <person name="Abouelleil A."/>
            <person name="Alvarado L."/>
            <person name="Arachchi H.M."/>
            <person name="Berlin A.M."/>
            <person name="Chapman S.B."/>
            <person name="Dewar J."/>
            <person name="Goldberg J."/>
            <person name="Griggs A."/>
            <person name="Gujja S."/>
            <person name="Hansen M."/>
            <person name="Howarth C."/>
            <person name="Imamovic A."/>
            <person name="Larimer J."/>
            <person name="McCowan C."/>
            <person name="Murphy C."/>
            <person name="Neiman D."/>
            <person name="Pearson M."/>
            <person name="Priest M."/>
            <person name="Roberts A."/>
            <person name="Saif S."/>
            <person name="Shea T."/>
            <person name="Sisk P."/>
            <person name="Sykes S."/>
            <person name="Wortman J."/>
            <person name="Nusbaum C."/>
            <person name="Birren B."/>
        </authorList>
    </citation>
    <scope>NUCLEOTIDE SEQUENCE [LARGE SCALE GENOMIC DNA]</scope>
    <source>
        <strain evidence="4 5">CAMP/Malaysia</strain>
    </source>
</reference>
<dbReference type="OrthoDB" id="6090599at2759"/>
<name>A0A024XB61_PLAFC</name>
<dbReference type="InterPro" id="IPR052292">
    <property type="entry name" value="Glucose_repression_reg"/>
</dbReference>
<evidence type="ECO:0000256" key="3">
    <source>
        <dbReference type="SAM" id="Phobius"/>
    </source>
</evidence>
<dbReference type="GO" id="GO:0005886">
    <property type="term" value="C:plasma membrane"/>
    <property type="evidence" value="ECO:0007669"/>
    <property type="project" value="UniProtKB-SubCell"/>
</dbReference>
<dbReference type="AlphaFoldDB" id="A0A024XB61"/>
<protein>
    <recommendedName>
        <fullName evidence="6">Thrombospondin-related protein 1</fullName>
    </recommendedName>
</protein>
<dbReference type="InterPro" id="IPR000884">
    <property type="entry name" value="TSP1_rpt"/>
</dbReference>
<dbReference type="InterPro" id="IPR036383">
    <property type="entry name" value="TSP1_rpt_sf"/>
</dbReference>
<dbReference type="PANTHER" id="PTHR28051:SF1">
    <property type="entry name" value="PROTEIN MTL1-RELATED"/>
    <property type="match status" value="1"/>
</dbReference>
<dbReference type="PANTHER" id="PTHR28051">
    <property type="entry name" value="PROTEIN MTL1-RELATED"/>
    <property type="match status" value="1"/>
</dbReference>
<evidence type="ECO:0000313" key="5">
    <source>
        <dbReference type="Proteomes" id="UP000030694"/>
    </source>
</evidence>
<evidence type="ECO:0000313" key="4">
    <source>
        <dbReference type="EMBL" id="ETW62031.1"/>
    </source>
</evidence>
<keyword evidence="3" id="KW-0812">Transmembrane</keyword>
<dbReference type="EMBL" id="KI927509">
    <property type="protein sequence ID" value="ETW62031.1"/>
    <property type="molecule type" value="Genomic_DNA"/>
</dbReference>
<dbReference type="OMA" id="IQHGIVI"/>
<accession>A0A024XB61</accession>
<feature type="transmembrane region" description="Helical" evidence="3">
    <location>
        <begin position="46"/>
        <end position="69"/>
    </location>
</feature>
<proteinExistence type="predicted"/>